<keyword evidence="2" id="KW-1185">Reference proteome</keyword>
<evidence type="ECO:0000313" key="2">
    <source>
        <dbReference type="Proteomes" id="UP000238479"/>
    </source>
</evidence>
<accession>A0A2P6S218</accession>
<comment type="caution">
    <text evidence="1">The sequence shown here is derived from an EMBL/GenBank/DDBJ whole genome shotgun (WGS) entry which is preliminary data.</text>
</comment>
<organism evidence="1 2">
    <name type="scientific">Rosa chinensis</name>
    <name type="common">China rose</name>
    <dbReference type="NCBI Taxonomy" id="74649"/>
    <lineage>
        <taxon>Eukaryota</taxon>
        <taxon>Viridiplantae</taxon>
        <taxon>Streptophyta</taxon>
        <taxon>Embryophyta</taxon>
        <taxon>Tracheophyta</taxon>
        <taxon>Spermatophyta</taxon>
        <taxon>Magnoliopsida</taxon>
        <taxon>eudicotyledons</taxon>
        <taxon>Gunneridae</taxon>
        <taxon>Pentapetalae</taxon>
        <taxon>rosids</taxon>
        <taxon>fabids</taxon>
        <taxon>Rosales</taxon>
        <taxon>Rosaceae</taxon>
        <taxon>Rosoideae</taxon>
        <taxon>Rosoideae incertae sedis</taxon>
        <taxon>Rosa</taxon>
    </lineage>
</organism>
<gene>
    <name evidence="1" type="ORF">RchiOBHm_Chr2g0158551</name>
</gene>
<dbReference type="Gramene" id="PRQ52723">
    <property type="protein sequence ID" value="PRQ52723"/>
    <property type="gene ID" value="RchiOBHm_Chr2g0158551"/>
</dbReference>
<reference evidence="1 2" key="1">
    <citation type="journal article" date="2018" name="Nat. Genet.">
        <title>The Rosa genome provides new insights in the design of modern roses.</title>
        <authorList>
            <person name="Bendahmane M."/>
        </authorList>
    </citation>
    <scope>NUCLEOTIDE SEQUENCE [LARGE SCALE GENOMIC DNA]</scope>
    <source>
        <strain evidence="2">cv. Old Blush</strain>
    </source>
</reference>
<evidence type="ECO:0000313" key="1">
    <source>
        <dbReference type="EMBL" id="PRQ52723.1"/>
    </source>
</evidence>
<dbReference type="AlphaFoldDB" id="A0A2P6S218"/>
<sequence length="82" mass="9729">MGSKHIDICIVCYCRGRWIVMTIVQKYFNHWITKVHVEIVPHASHFTFHLFVLLSYSFSCALVMFESILCISDYWDIKIEDV</sequence>
<name>A0A2P6S218_ROSCH</name>
<protein>
    <submittedName>
        <fullName evidence="1">Uncharacterized protein</fullName>
    </submittedName>
</protein>
<dbReference type="EMBL" id="PDCK01000040">
    <property type="protein sequence ID" value="PRQ52723.1"/>
    <property type="molecule type" value="Genomic_DNA"/>
</dbReference>
<proteinExistence type="predicted"/>
<dbReference type="Proteomes" id="UP000238479">
    <property type="component" value="Chromosome 2"/>
</dbReference>